<dbReference type="InterPro" id="IPR050834">
    <property type="entry name" value="Glycosyltransf_2"/>
</dbReference>
<evidence type="ECO:0000259" key="2">
    <source>
        <dbReference type="Pfam" id="PF00535"/>
    </source>
</evidence>
<name>A0A1I1AC33_9CELL</name>
<dbReference type="GO" id="GO:0016740">
    <property type="term" value="F:transferase activity"/>
    <property type="evidence" value="ECO:0007669"/>
    <property type="project" value="UniProtKB-KW"/>
</dbReference>
<dbReference type="SUPFAM" id="SSF53448">
    <property type="entry name" value="Nucleotide-diphospho-sugar transferases"/>
    <property type="match status" value="1"/>
</dbReference>
<keyword evidence="3" id="KW-0808">Transferase</keyword>
<dbReference type="STRING" id="988821.SAMN05421867_1172"/>
<feature type="region of interest" description="Disordered" evidence="1">
    <location>
        <begin position="268"/>
        <end position="295"/>
    </location>
</feature>
<dbReference type="Proteomes" id="UP000199012">
    <property type="component" value="Unassembled WGS sequence"/>
</dbReference>
<reference evidence="3 4" key="1">
    <citation type="submission" date="2016-10" db="EMBL/GenBank/DDBJ databases">
        <authorList>
            <person name="de Groot N.N."/>
        </authorList>
    </citation>
    <scope>NUCLEOTIDE SEQUENCE [LARGE SCALE GENOMIC DNA]</scope>
    <source>
        <strain evidence="3 4">CGMCC 4.6945</strain>
    </source>
</reference>
<keyword evidence="4" id="KW-1185">Reference proteome</keyword>
<proteinExistence type="predicted"/>
<protein>
    <submittedName>
        <fullName evidence="3">Glycosyltransferase, GT2 family</fullName>
    </submittedName>
</protein>
<feature type="domain" description="Glycosyltransferase 2-like" evidence="2">
    <location>
        <begin position="5"/>
        <end position="116"/>
    </location>
</feature>
<accession>A0A1I1AC33</accession>
<dbReference type="Gene3D" id="3.90.550.10">
    <property type="entry name" value="Spore Coat Polysaccharide Biosynthesis Protein SpsA, Chain A"/>
    <property type="match status" value="1"/>
</dbReference>
<organism evidence="3 4">
    <name type="scientific">Cellulomonas marina</name>
    <dbReference type="NCBI Taxonomy" id="988821"/>
    <lineage>
        <taxon>Bacteria</taxon>
        <taxon>Bacillati</taxon>
        <taxon>Actinomycetota</taxon>
        <taxon>Actinomycetes</taxon>
        <taxon>Micrococcales</taxon>
        <taxon>Cellulomonadaceae</taxon>
        <taxon>Cellulomonas</taxon>
    </lineage>
</organism>
<dbReference type="PANTHER" id="PTHR43685:SF13">
    <property type="entry name" value="O ANTIGEN BIOSYNTHESIS RHAMNOSYLTRANSFERASE RFBN"/>
    <property type="match status" value="1"/>
</dbReference>
<dbReference type="PANTHER" id="PTHR43685">
    <property type="entry name" value="GLYCOSYLTRANSFERASE"/>
    <property type="match status" value="1"/>
</dbReference>
<dbReference type="Pfam" id="PF00535">
    <property type="entry name" value="Glycos_transf_2"/>
    <property type="match status" value="1"/>
</dbReference>
<evidence type="ECO:0000256" key="1">
    <source>
        <dbReference type="SAM" id="MobiDB-lite"/>
    </source>
</evidence>
<sequence>MPAATVVVRCRDEAPALERALASLRAQTVRPQVVVVDSGSVDGSLEVARRMADTVLTVPPEAFTYGGALNLGAAHADAAVHLALSAHCVAGPHWVERSLALLAEDGVGAASGRRLDPTGRPIVGRYLQTPDDARRDPFWGLSNHASSWRREVWEAEPFREDLAASEDLEWSWRVLARGWSVAFAPDVEVPMPHRRHARPDVLWRKIGREVAAVAELRDLPAPSLPAVIRHVLVPDPRTSTRPPLLRVVSPYRVLEVLAHDAALRRSARARGRAGAGPAAGSGVGPTSSGGATGAV</sequence>
<feature type="compositionally biased region" description="Gly residues" evidence="1">
    <location>
        <begin position="273"/>
        <end position="283"/>
    </location>
</feature>
<dbReference type="EMBL" id="FOKA01000017">
    <property type="protein sequence ID" value="SFB35555.1"/>
    <property type="molecule type" value="Genomic_DNA"/>
</dbReference>
<dbReference type="AlphaFoldDB" id="A0A1I1AC33"/>
<dbReference type="GO" id="GO:0044010">
    <property type="term" value="P:single-species biofilm formation"/>
    <property type="evidence" value="ECO:0007669"/>
    <property type="project" value="TreeGrafter"/>
</dbReference>
<dbReference type="RefSeq" id="WP_139224485.1">
    <property type="nucleotide sequence ID" value="NZ_BONM01000020.1"/>
</dbReference>
<gene>
    <name evidence="3" type="ORF">SAMN05421867_1172</name>
</gene>
<dbReference type="InterPro" id="IPR001173">
    <property type="entry name" value="Glyco_trans_2-like"/>
</dbReference>
<dbReference type="OrthoDB" id="5174363at2"/>
<evidence type="ECO:0000313" key="3">
    <source>
        <dbReference type="EMBL" id="SFB35555.1"/>
    </source>
</evidence>
<dbReference type="InterPro" id="IPR029044">
    <property type="entry name" value="Nucleotide-diphossugar_trans"/>
</dbReference>
<evidence type="ECO:0000313" key="4">
    <source>
        <dbReference type="Proteomes" id="UP000199012"/>
    </source>
</evidence>